<sequence length="182" mass="20754">MKQATLEKLQVAARDGQCRLLYFDEAGFCGSPPVQRSWSPRGLPHAIEPNHHCRRNVMGALNFAENSFVHAAGSHTVKGPHVEGFLNDLICQGDGRPTVIVLDNASIHHGIDQLTLDRWFIEHKALLFYLPAYSPELNLIEIVWKHFKYHWRRFATWTKETVDAELEILLSGYGSKFQVNFS</sequence>
<dbReference type="Pfam" id="PF13358">
    <property type="entry name" value="DDE_3"/>
    <property type="match status" value="1"/>
</dbReference>
<proteinExistence type="predicted"/>
<dbReference type="InterPro" id="IPR036397">
    <property type="entry name" value="RNaseH_sf"/>
</dbReference>
<dbReference type="AlphaFoldDB" id="A0A1H1KK48"/>
<dbReference type="Gene3D" id="3.30.420.10">
    <property type="entry name" value="Ribonuclease H-like superfamily/Ribonuclease H"/>
    <property type="match status" value="1"/>
</dbReference>
<protein>
    <submittedName>
        <fullName evidence="2">Transposase</fullName>
    </submittedName>
</protein>
<dbReference type="Proteomes" id="UP000199365">
    <property type="component" value="Unassembled WGS sequence"/>
</dbReference>
<dbReference type="RefSeq" id="WP_090812744.1">
    <property type="nucleotide sequence ID" value="NZ_FNKX01000005.1"/>
</dbReference>
<name>A0A1H1KK48_9BURK</name>
<dbReference type="PANTHER" id="PTHR46564:SF1">
    <property type="entry name" value="TRANSPOSASE"/>
    <property type="match status" value="1"/>
</dbReference>
<evidence type="ECO:0000259" key="1">
    <source>
        <dbReference type="Pfam" id="PF13358"/>
    </source>
</evidence>
<reference evidence="3" key="1">
    <citation type="submission" date="2016-10" db="EMBL/GenBank/DDBJ databases">
        <authorList>
            <person name="Varghese N."/>
            <person name="Submissions S."/>
        </authorList>
    </citation>
    <scope>NUCLEOTIDE SEQUENCE [LARGE SCALE GENOMIC DNA]</scope>
    <source>
        <strain evidence="3">DUS833</strain>
    </source>
</reference>
<dbReference type="InterPro" id="IPR047655">
    <property type="entry name" value="Transpos_IS630-like"/>
</dbReference>
<keyword evidence="3" id="KW-1185">Reference proteome</keyword>
<gene>
    <name evidence="2" type="ORF">SAMN05445850_8367</name>
</gene>
<dbReference type="InterPro" id="IPR038717">
    <property type="entry name" value="Tc1-like_DDE_dom"/>
</dbReference>
<dbReference type="EMBL" id="FNKX01000005">
    <property type="protein sequence ID" value="SDR62698.1"/>
    <property type="molecule type" value="Genomic_DNA"/>
</dbReference>
<evidence type="ECO:0000313" key="3">
    <source>
        <dbReference type="Proteomes" id="UP000199365"/>
    </source>
</evidence>
<evidence type="ECO:0000313" key="2">
    <source>
        <dbReference type="EMBL" id="SDR62698.1"/>
    </source>
</evidence>
<accession>A0A1H1KK48</accession>
<dbReference type="NCBIfam" id="NF033545">
    <property type="entry name" value="transpos_IS630"/>
    <property type="match status" value="1"/>
</dbReference>
<dbReference type="GO" id="GO:0003676">
    <property type="term" value="F:nucleic acid binding"/>
    <property type="evidence" value="ECO:0007669"/>
    <property type="project" value="InterPro"/>
</dbReference>
<dbReference type="PANTHER" id="PTHR46564">
    <property type="entry name" value="TRANSPOSASE"/>
    <property type="match status" value="1"/>
</dbReference>
<organism evidence="2 3">
    <name type="scientific">Paraburkholderia tuberum</name>
    <dbReference type="NCBI Taxonomy" id="157910"/>
    <lineage>
        <taxon>Bacteria</taxon>
        <taxon>Pseudomonadati</taxon>
        <taxon>Pseudomonadota</taxon>
        <taxon>Betaproteobacteria</taxon>
        <taxon>Burkholderiales</taxon>
        <taxon>Burkholderiaceae</taxon>
        <taxon>Paraburkholderia</taxon>
    </lineage>
</organism>
<dbReference type="STRING" id="157910.SAMN05445850_8367"/>
<feature type="domain" description="Tc1-like transposase DDE" evidence="1">
    <location>
        <begin position="19"/>
        <end position="157"/>
    </location>
</feature>